<accession>A0AAD7R738</accession>
<evidence type="ECO:0000256" key="5">
    <source>
        <dbReference type="ARBA" id="ARBA00023027"/>
    </source>
</evidence>
<evidence type="ECO:0000256" key="7">
    <source>
        <dbReference type="SAM" id="MobiDB-lite"/>
    </source>
</evidence>
<protein>
    <recommendedName>
        <fullName evidence="1">protein acetyllysine N-acetyltransferase</fullName>
        <ecNumber evidence="1">2.3.1.286</ecNumber>
    </recommendedName>
</protein>
<sequence length="227" mass="24503">MFVEECAKCGKQYVRDTVIGTMGLKPTGRRCDVIRSRGLRACRGKLMGTILDWEDALPDTDLARAEEASRRADLVLTLGTSLQIKPVANLPLVTKRRGGKLVIINLQPTKHDKHADLRISGYVDQVMAQLLKLLGLAVPTWEGPTLCETAPVELKPRLLAELKPRLPADRTPDAEQGGVASREEVAAVLAAVKREAASPDTPPGNGPAPSKGMARPPASKRLKTLLP</sequence>
<feature type="compositionally biased region" description="Basic residues" evidence="7">
    <location>
        <begin position="218"/>
        <end position="227"/>
    </location>
</feature>
<evidence type="ECO:0000259" key="8">
    <source>
        <dbReference type="PROSITE" id="PS50305"/>
    </source>
</evidence>
<feature type="domain" description="Deacetylase sirtuin-type" evidence="8">
    <location>
        <begin position="1"/>
        <end position="137"/>
    </location>
</feature>
<proteinExistence type="predicted"/>
<keyword evidence="2" id="KW-0597">Phosphoprotein</keyword>
<dbReference type="Gene3D" id="3.40.50.1220">
    <property type="entry name" value="TPP-binding domain"/>
    <property type="match status" value="1"/>
</dbReference>
<dbReference type="PANTHER" id="PTHR11085:SF12">
    <property type="entry name" value="NAD-DEPENDENT PROTEIN DEACYLASE SIRTUIN-6"/>
    <property type="match status" value="1"/>
</dbReference>
<dbReference type="EMBL" id="JAINUG010000475">
    <property type="protein sequence ID" value="KAJ8367465.1"/>
    <property type="molecule type" value="Genomic_DNA"/>
</dbReference>
<reference evidence="9" key="1">
    <citation type="journal article" date="2023" name="Science">
        <title>Genome structures resolve the early diversification of teleost fishes.</title>
        <authorList>
            <person name="Parey E."/>
            <person name="Louis A."/>
            <person name="Montfort J."/>
            <person name="Bouchez O."/>
            <person name="Roques C."/>
            <person name="Iampietro C."/>
            <person name="Lluch J."/>
            <person name="Castinel A."/>
            <person name="Donnadieu C."/>
            <person name="Desvignes T."/>
            <person name="Floi Bucao C."/>
            <person name="Jouanno E."/>
            <person name="Wen M."/>
            <person name="Mejri S."/>
            <person name="Dirks R."/>
            <person name="Jansen H."/>
            <person name="Henkel C."/>
            <person name="Chen W.J."/>
            <person name="Zahm M."/>
            <person name="Cabau C."/>
            <person name="Klopp C."/>
            <person name="Thompson A.W."/>
            <person name="Robinson-Rechavi M."/>
            <person name="Braasch I."/>
            <person name="Lecointre G."/>
            <person name="Bobe J."/>
            <person name="Postlethwait J.H."/>
            <person name="Berthelot C."/>
            <person name="Roest Crollius H."/>
            <person name="Guiguen Y."/>
        </authorList>
    </citation>
    <scope>NUCLEOTIDE SEQUENCE</scope>
    <source>
        <strain evidence="9">NC1722</strain>
    </source>
</reference>
<comment type="caution">
    <text evidence="9">The sequence shown here is derived from an EMBL/GenBank/DDBJ whole genome shotgun (WGS) entry which is preliminary data.</text>
</comment>
<dbReference type="InterPro" id="IPR026590">
    <property type="entry name" value="Ssirtuin_cat_dom"/>
</dbReference>
<evidence type="ECO:0000256" key="6">
    <source>
        <dbReference type="PROSITE-ProRule" id="PRU00236"/>
    </source>
</evidence>
<dbReference type="InterPro" id="IPR050134">
    <property type="entry name" value="NAD-dep_sirtuin_deacylases"/>
</dbReference>
<dbReference type="Gene3D" id="2.20.28.200">
    <property type="match status" value="1"/>
</dbReference>
<dbReference type="FunFam" id="3.40.50.1220:FF:000029">
    <property type="entry name" value="NAD-dependent protein deacetylase sirtuin-6 isoform X2"/>
    <property type="match status" value="1"/>
</dbReference>
<feature type="binding site" evidence="6">
    <location>
        <position position="31"/>
    </location>
    <ligand>
        <name>Zn(2+)</name>
        <dbReference type="ChEBI" id="CHEBI:29105"/>
    </ligand>
</feature>
<evidence type="ECO:0000256" key="4">
    <source>
        <dbReference type="ARBA" id="ARBA00022833"/>
    </source>
</evidence>
<dbReference type="PANTHER" id="PTHR11085">
    <property type="entry name" value="NAD-DEPENDENT PROTEIN DEACYLASE SIRTUIN-5, MITOCHONDRIAL-RELATED"/>
    <property type="match status" value="1"/>
</dbReference>
<dbReference type="GO" id="GO:0046969">
    <property type="term" value="F:histone H3K9 deacetylase activity, NAD-dependent"/>
    <property type="evidence" value="ECO:0007669"/>
    <property type="project" value="TreeGrafter"/>
</dbReference>
<dbReference type="GO" id="GO:0005634">
    <property type="term" value="C:nucleus"/>
    <property type="evidence" value="ECO:0007669"/>
    <property type="project" value="TreeGrafter"/>
</dbReference>
<dbReference type="AlphaFoldDB" id="A0AAD7R738"/>
<keyword evidence="10" id="KW-1185">Reference proteome</keyword>
<feature type="binding site" evidence="6">
    <location>
        <position position="42"/>
    </location>
    <ligand>
        <name>Zn(2+)</name>
        <dbReference type="ChEBI" id="CHEBI:29105"/>
    </ligand>
</feature>
<evidence type="ECO:0000256" key="2">
    <source>
        <dbReference type="ARBA" id="ARBA00022553"/>
    </source>
</evidence>
<evidence type="ECO:0000313" key="9">
    <source>
        <dbReference type="EMBL" id="KAJ8367465.1"/>
    </source>
</evidence>
<feature type="region of interest" description="Disordered" evidence="7">
    <location>
        <begin position="190"/>
        <end position="227"/>
    </location>
</feature>
<dbReference type="EC" id="2.3.1.286" evidence="1"/>
<feature type="binding site" evidence="6">
    <location>
        <position position="6"/>
    </location>
    <ligand>
        <name>Zn(2+)</name>
        <dbReference type="ChEBI" id="CHEBI:29105"/>
    </ligand>
</feature>
<evidence type="ECO:0000256" key="1">
    <source>
        <dbReference type="ARBA" id="ARBA00012928"/>
    </source>
</evidence>
<dbReference type="GO" id="GO:0070403">
    <property type="term" value="F:NAD+ binding"/>
    <property type="evidence" value="ECO:0007669"/>
    <property type="project" value="TreeGrafter"/>
</dbReference>
<evidence type="ECO:0000256" key="3">
    <source>
        <dbReference type="ARBA" id="ARBA00022723"/>
    </source>
</evidence>
<dbReference type="FunFam" id="2.20.28.200:FF:000001">
    <property type="entry name" value="NAD-dependent protein deacetylase sirtuin-6"/>
    <property type="match status" value="1"/>
</dbReference>
<dbReference type="GO" id="GO:0000122">
    <property type="term" value="P:negative regulation of transcription by RNA polymerase II"/>
    <property type="evidence" value="ECO:0007669"/>
    <property type="project" value="TreeGrafter"/>
</dbReference>
<keyword evidence="3 6" id="KW-0479">Metal-binding</keyword>
<gene>
    <name evidence="9" type="ORF">AAFF_G00317620</name>
</gene>
<dbReference type="SUPFAM" id="SSF52467">
    <property type="entry name" value="DHS-like NAD/FAD-binding domain"/>
    <property type="match status" value="1"/>
</dbReference>
<feature type="binding site" evidence="6">
    <location>
        <position position="9"/>
    </location>
    <ligand>
        <name>Zn(2+)</name>
        <dbReference type="ChEBI" id="CHEBI:29105"/>
    </ligand>
</feature>
<name>A0AAD7R738_9TELE</name>
<evidence type="ECO:0000313" key="10">
    <source>
        <dbReference type="Proteomes" id="UP001221898"/>
    </source>
</evidence>
<organism evidence="9 10">
    <name type="scientific">Aldrovandia affinis</name>
    <dbReference type="NCBI Taxonomy" id="143900"/>
    <lineage>
        <taxon>Eukaryota</taxon>
        <taxon>Metazoa</taxon>
        <taxon>Chordata</taxon>
        <taxon>Craniata</taxon>
        <taxon>Vertebrata</taxon>
        <taxon>Euteleostomi</taxon>
        <taxon>Actinopterygii</taxon>
        <taxon>Neopterygii</taxon>
        <taxon>Teleostei</taxon>
        <taxon>Notacanthiformes</taxon>
        <taxon>Halosauridae</taxon>
        <taxon>Aldrovandia</taxon>
    </lineage>
</organism>
<dbReference type="GO" id="GO:0046872">
    <property type="term" value="F:metal ion binding"/>
    <property type="evidence" value="ECO:0007669"/>
    <property type="project" value="UniProtKB-KW"/>
</dbReference>
<dbReference type="Proteomes" id="UP001221898">
    <property type="component" value="Unassembled WGS sequence"/>
</dbReference>
<dbReference type="InterPro" id="IPR029035">
    <property type="entry name" value="DHS-like_NAD/FAD-binding_dom"/>
</dbReference>
<dbReference type="GO" id="GO:0003714">
    <property type="term" value="F:transcription corepressor activity"/>
    <property type="evidence" value="ECO:0007669"/>
    <property type="project" value="TreeGrafter"/>
</dbReference>
<dbReference type="PROSITE" id="PS50305">
    <property type="entry name" value="SIRTUIN"/>
    <property type="match status" value="1"/>
</dbReference>
<keyword evidence="4 6" id="KW-0862">Zinc</keyword>
<keyword evidence="5" id="KW-0520">NAD</keyword>
<comment type="caution">
    <text evidence="6">Lacks conserved residue(s) required for the propagation of feature annotation.</text>
</comment>